<dbReference type="HOGENOM" id="CLU_1548029_0_0_1"/>
<sequence length="173" mass="19304">MDQRDNFLQRRVDLVSASQSVVRSTDQPGFTMFMSNRTLKGTAGIHEPDASAPNTYFFLSTLQHIYWRTELEGSGGLGHTKTGRDRDRALYFPACNYDVDLLEFLVNAVARLPTYEVEALKVILEGCGGNANEAIAEIESQFSTVSSESRVLCEDIQDQDEESGCIVKDDERP</sequence>
<accession>A1DP86</accession>
<dbReference type="GeneID" id="4585020"/>
<reference evidence="2" key="1">
    <citation type="journal article" date="2008" name="PLoS Genet.">
        <title>Genomic islands in the pathogenic filamentous fungus Aspergillus fumigatus.</title>
        <authorList>
            <person name="Fedorova N.D."/>
            <person name="Khaldi N."/>
            <person name="Joardar V.S."/>
            <person name="Maiti R."/>
            <person name="Amedeo P."/>
            <person name="Anderson M.J."/>
            <person name="Crabtree J."/>
            <person name="Silva J.C."/>
            <person name="Badger J.H."/>
            <person name="Albarraq A."/>
            <person name="Angiuoli S."/>
            <person name="Bussey H."/>
            <person name="Bowyer P."/>
            <person name="Cotty P.J."/>
            <person name="Dyer P.S."/>
            <person name="Egan A."/>
            <person name="Galens K."/>
            <person name="Fraser-Liggett C.M."/>
            <person name="Haas B.J."/>
            <person name="Inman J.M."/>
            <person name="Kent R."/>
            <person name="Lemieux S."/>
            <person name="Malavazi I."/>
            <person name="Orvis J."/>
            <person name="Roemer T."/>
            <person name="Ronning C.M."/>
            <person name="Sundaram J.P."/>
            <person name="Sutton G."/>
            <person name="Turner G."/>
            <person name="Venter J.C."/>
            <person name="White O.R."/>
            <person name="Whitty B.R."/>
            <person name="Youngman P."/>
            <person name="Wolfe K.H."/>
            <person name="Goldman G.H."/>
            <person name="Wortman J.R."/>
            <person name="Jiang B."/>
            <person name="Denning D.W."/>
            <person name="Nierman W.C."/>
        </authorList>
    </citation>
    <scope>NUCLEOTIDE SEQUENCE [LARGE SCALE GENOMIC DNA]</scope>
    <source>
        <strain evidence="2">ATCC 1020 / DSM 3700 / CBS 544.65 / FGSC A1164 / JCM 1740 / NRRL 181 / WB 181</strain>
    </source>
</reference>
<dbReference type="RefSeq" id="XP_001258504.1">
    <property type="nucleotide sequence ID" value="XM_001258503.1"/>
</dbReference>
<gene>
    <name evidence="1" type="ORF">NFIA_059610</name>
</gene>
<name>A1DP86_NEOFI</name>
<organism evidence="1 2">
    <name type="scientific">Neosartorya fischeri (strain ATCC 1020 / DSM 3700 / CBS 544.65 / FGSC A1164 / JCM 1740 / NRRL 181 / WB 181)</name>
    <name type="common">Aspergillus fischerianus</name>
    <dbReference type="NCBI Taxonomy" id="331117"/>
    <lineage>
        <taxon>Eukaryota</taxon>
        <taxon>Fungi</taxon>
        <taxon>Dikarya</taxon>
        <taxon>Ascomycota</taxon>
        <taxon>Pezizomycotina</taxon>
        <taxon>Eurotiomycetes</taxon>
        <taxon>Eurotiomycetidae</taxon>
        <taxon>Eurotiales</taxon>
        <taxon>Aspergillaceae</taxon>
        <taxon>Aspergillus</taxon>
        <taxon>Aspergillus subgen. Fumigati</taxon>
    </lineage>
</organism>
<dbReference type="AlphaFoldDB" id="A1DP86"/>
<evidence type="ECO:0000313" key="2">
    <source>
        <dbReference type="Proteomes" id="UP000006702"/>
    </source>
</evidence>
<dbReference type="OrthoDB" id="10457847at2759"/>
<evidence type="ECO:0000313" key="1">
    <source>
        <dbReference type="EMBL" id="EAW16607.1"/>
    </source>
</evidence>
<protein>
    <submittedName>
        <fullName evidence="1">Uncharacterized protein</fullName>
    </submittedName>
</protein>
<dbReference type="Proteomes" id="UP000006702">
    <property type="component" value="Unassembled WGS sequence"/>
</dbReference>
<keyword evidence="2" id="KW-1185">Reference proteome</keyword>
<dbReference type="KEGG" id="nfi:NFIA_059610"/>
<dbReference type="VEuPathDB" id="FungiDB:NFIA_059610"/>
<proteinExistence type="predicted"/>
<dbReference type="EMBL" id="DS027698">
    <property type="protein sequence ID" value="EAW16607.1"/>
    <property type="molecule type" value="Genomic_DNA"/>
</dbReference>